<dbReference type="FunCoup" id="B4J2T4">
    <property type="interactions" value="128"/>
</dbReference>
<dbReference type="OMA" id="IEQTIYS"/>
<dbReference type="GO" id="GO:0004198">
    <property type="term" value="F:calcium-dependent cysteine-type endopeptidase activity"/>
    <property type="evidence" value="ECO:0007669"/>
    <property type="project" value="EnsemblMetazoa"/>
</dbReference>
<dbReference type="InterPro" id="IPR036213">
    <property type="entry name" value="Calpain_III_sf"/>
</dbReference>
<keyword evidence="3" id="KW-0963">Cytoplasm</keyword>
<evidence type="ECO:0000256" key="2">
    <source>
        <dbReference type="ARBA" id="ARBA00007623"/>
    </source>
</evidence>
<feature type="region of interest" description="Disordered" evidence="13">
    <location>
        <begin position="31"/>
        <end position="50"/>
    </location>
</feature>
<comment type="subcellular location">
    <subcellularLocation>
        <location evidence="1">Cytoplasm</location>
    </subcellularLocation>
</comment>
<feature type="domain" description="EF-hand" evidence="15">
    <location>
        <begin position="807"/>
        <end position="842"/>
    </location>
</feature>
<dbReference type="InParanoid" id="B4J2T4"/>
<evidence type="ECO:0000256" key="11">
    <source>
        <dbReference type="PIRSR" id="PIRSR622684-1"/>
    </source>
</evidence>
<evidence type="ECO:0000256" key="4">
    <source>
        <dbReference type="ARBA" id="ARBA00022670"/>
    </source>
</evidence>
<evidence type="ECO:0000313" key="16">
    <source>
        <dbReference type="EMBL" id="EDV96075.1"/>
    </source>
</evidence>
<dbReference type="CDD" id="cd00214">
    <property type="entry name" value="Calpain_III"/>
    <property type="match status" value="1"/>
</dbReference>
<dbReference type="InterPro" id="IPR022683">
    <property type="entry name" value="Calpain_III"/>
</dbReference>
<dbReference type="FunFam" id="2.60.120.380:FF:000001">
    <property type="entry name" value="Calpain-1 catalytic subunit"/>
    <property type="match status" value="1"/>
</dbReference>
<dbReference type="OrthoDB" id="424753at2759"/>
<feature type="region of interest" description="Disordered" evidence="13">
    <location>
        <begin position="189"/>
        <end position="217"/>
    </location>
</feature>
<dbReference type="GO" id="GO:0016540">
    <property type="term" value="P:protein autoprocessing"/>
    <property type="evidence" value="ECO:0007669"/>
    <property type="project" value="EnsemblMetazoa"/>
</dbReference>
<keyword evidence="9" id="KW-0068">Autocatalytic cleavage</keyword>
<dbReference type="GO" id="GO:0016020">
    <property type="term" value="C:membrane"/>
    <property type="evidence" value="ECO:0007669"/>
    <property type="project" value="EnsemblMetazoa"/>
</dbReference>
<feature type="active site" evidence="11 12">
    <location>
        <position position="481"/>
    </location>
</feature>
<dbReference type="Gene3D" id="3.90.70.10">
    <property type="entry name" value="Cysteine proteinases"/>
    <property type="match status" value="1"/>
</dbReference>
<dbReference type="Gene3D" id="2.60.120.380">
    <property type="match status" value="1"/>
</dbReference>
<dbReference type="SUPFAM" id="SSF49758">
    <property type="entry name" value="Calpain large subunit, middle domain (domain III)"/>
    <property type="match status" value="1"/>
</dbReference>
<evidence type="ECO:0000256" key="6">
    <source>
        <dbReference type="ARBA" id="ARBA00022737"/>
    </source>
</evidence>
<dbReference type="eggNOG" id="KOG0045">
    <property type="taxonomic scope" value="Eukaryota"/>
</dbReference>
<dbReference type="GO" id="GO:0016322">
    <property type="term" value="P:neuron remodeling"/>
    <property type="evidence" value="ECO:0007669"/>
    <property type="project" value="EnsemblMetazoa"/>
</dbReference>
<dbReference type="EMBL" id="CH916366">
    <property type="protein sequence ID" value="EDV96075.1"/>
    <property type="molecule type" value="Genomic_DNA"/>
</dbReference>
<feature type="compositionally biased region" description="Pro residues" evidence="13">
    <location>
        <begin position="198"/>
        <end position="207"/>
    </location>
</feature>
<dbReference type="Pfam" id="PF01067">
    <property type="entry name" value="Calpain_III"/>
    <property type="match status" value="1"/>
</dbReference>
<evidence type="ECO:0000256" key="9">
    <source>
        <dbReference type="ARBA" id="ARBA00022813"/>
    </source>
</evidence>
<dbReference type="SMR" id="B4J2T4"/>
<dbReference type="SUPFAM" id="SSF54001">
    <property type="entry name" value="Cysteine proteinases"/>
    <property type="match status" value="1"/>
</dbReference>
<dbReference type="InterPro" id="IPR018247">
    <property type="entry name" value="EF_Hand_1_Ca_BS"/>
</dbReference>
<dbReference type="InterPro" id="IPR000169">
    <property type="entry name" value="Pept_cys_AS"/>
</dbReference>
<dbReference type="GO" id="GO:0007298">
    <property type="term" value="P:border follicle cell migration"/>
    <property type="evidence" value="ECO:0007669"/>
    <property type="project" value="EnsemblMetazoa"/>
</dbReference>
<dbReference type="Pfam" id="PF00648">
    <property type="entry name" value="Peptidase_C2"/>
    <property type="match status" value="1"/>
</dbReference>
<dbReference type="FunFam" id="1.10.238.10:FF:000241">
    <property type="entry name" value="Calpain-A, isoform C"/>
    <property type="match status" value="1"/>
</dbReference>
<feature type="active site" evidence="11 12">
    <location>
        <position position="509"/>
    </location>
</feature>
<dbReference type="PROSITE" id="PS00018">
    <property type="entry name" value="EF_HAND_1"/>
    <property type="match status" value="1"/>
</dbReference>
<keyword evidence="5" id="KW-0479">Metal-binding</keyword>
<keyword evidence="17" id="KW-1185">Reference proteome</keyword>
<feature type="active site" evidence="11 12">
    <location>
        <position position="325"/>
    </location>
</feature>
<dbReference type="GO" id="GO:0005509">
    <property type="term" value="F:calcium ion binding"/>
    <property type="evidence" value="ECO:0007669"/>
    <property type="project" value="InterPro"/>
</dbReference>
<evidence type="ECO:0000256" key="7">
    <source>
        <dbReference type="ARBA" id="ARBA00022801"/>
    </source>
</evidence>
<dbReference type="InterPro" id="IPR002048">
    <property type="entry name" value="EF_hand_dom"/>
</dbReference>
<dbReference type="PANTHER" id="PTHR10183:SF433">
    <property type="entry name" value="CALPAIN-A-RELATED"/>
    <property type="match status" value="1"/>
</dbReference>
<feature type="region of interest" description="Disordered" evidence="13">
    <location>
        <begin position="739"/>
        <end position="765"/>
    </location>
</feature>
<dbReference type="SMART" id="SM00230">
    <property type="entry name" value="CysPc"/>
    <property type="match status" value="1"/>
</dbReference>
<dbReference type="PROSITE" id="PS00139">
    <property type="entry name" value="THIOL_PROTEASE_CYS"/>
    <property type="match status" value="1"/>
</dbReference>
<dbReference type="PANTHER" id="PTHR10183">
    <property type="entry name" value="CALPAIN"/>
    <property type="match status" value="1"/>
</dbReference>
<gene>
    <name evidence="16" type="primary">Dgri\GH16049</name>
    <name evidence="16" type="ORF">Dgri_GH16049</name>
</gene>
<keyword evidence="4 12" id="KW-0645">Protease</keyword>
<dbReference type="SMART" id="SM00720">
    <property type="entry name" value="calpain_III"/>
    <property type="match status" value="1"/>
</dbReference>
<evidence type="ECO:0000256" key="13">
    <source>
        <dbReference type="SAM" id="MobiDB-lite"/>
    </source>
</evidence>
<keyword evidence="7 12" id="KW-0378">Hydrolase</keyword>
<dbReference type="InterPro" id="IPR033883">
    <property type="entry name" value="C2_III"/>
</dbReference>
<dbReference type="InterPro" id="IPR022684">
    <property type="entry name" value="Calpain_cysteine_protease"/>
</dbReference>
<keyword evidence="10" id="KW-0106">Calcium</keyword>
<dbReference type="FunFam" id="3.90.70.10:FF:000001">
    <property type="entry name" value="Calpain-1 catalytic subunit"/>
    <property type="match status" value="1"/>
</dbReference>
<evidence type="ECO:0000256" key="3">
    <source>
        <dbReference type="ARBA" id="ARBA00022490"/>
    </source>
</evidence>
<feature type="domain" description="Calpain catalytic" evidence="14">
    <location>
        <begin position="270"/>
        <end position="569"/>
    </location>
</feature>
<dbReference type="InterPro" id="IPR038765">
    <property type="entry name" value="Papain-like_cys_pep_sf"/>
</dbReference>
<evidence type="ECO:0000256" key="1">
    <source>
        <dbReference type="ARBA" id="ARBA00004496"/>
    </source>
</evidence>
<evidence type="ECO:0000256" key="5">
    <source>
        <dbReference type="ARBA" id="ARBA00022723"/>
    </source>
</evidence>
<dbReference type="GO" id="GO:0005737">
    <property type="term" value="C:cytoplasm"/>
    <property type="evidence" value="ECO:0007669"/>
    <property type="project" value="UniProtKB-SubCell"/>
</dbReference>
<evidence type="ECO:0000256" key="12">
    <source>
        <dbReference type="PROSITE-ProRule" id="PRU00239"/>
    </source>
</evidence>
<keyword evidence="8 12" id="KW-0788">Thiol protease</keyword>
<dbReference type="Gene3D" id="1.10.238.10">
    <property type="entry name" value="EF-hand"/>
    <property type="match status" value="1"/>
</dbReference>
<keyword evidence="6" id="KW-0677">Repeat</keyword>
<dbReference type="STRING" id="7222.B4J2T4"/>
<evidence type="ECO:0000259" key="15">
    <source>
        <dbReference type="PROSITE" id="PS50222"/>
    </source>
</evidence>
<evidence type="ECO:0000313" key="17">
    <source>
        <dbReference type="Proteomes" id="UP000001070"/>
    </source>
</evidence>
<organism evidence="17">
    <name type="scientific">Drosophila grimshawi</name>
    <name type="common">Hawaiian fruit fly</name>
    <name type="synonym">Idiomyia grimshawi</name>
    <dbReference type="NCBI Taxonomy" id="7222"/>
    <lineage>
        <taxon>Eukaryota</taxon>
        <taxon>Metazoa</taxon>
        <taxon>Ecdysozoa</taxon>
        <taxon>Arthropoda</taxon>
        <taxon>Hexapoda</taxon>
        <taxon>Insecta</taxon>
        <taxon>Pterygota</taxon>
        <taxon>Neoptera</taxon>
        <taxon>Endopterygota</taxon>
        <taxon>Diptera</taxon>
        <taxon>Brachycera</taxon>
        <taxon>Muscomorpha</taxon>
        <taxon>Ephydroidea</taxon>
        <taxon>Drosophilidae</taxon>
        <taxon>Drosophila</taxon>
        <taxon>Hawaiian Drosophila</taxon>
    </lineage>
</organism>
<dbReference type="CDD" id="cd00044">
    <property type="entry name" value="CysPc"/>
    <property type="match status" value="1"/>
</dbReference>
<sequence>MYGIDNYPKNYHASGIGLVNLAALGYSKNEVSDNDNAQSAPKSGLYPSLPYPTSESMGGMPYVMKQTVGAQNAEYPGSSMGMPQPSATPYPGSGSGTGLYPQMPSMPLPYPSTPLAPIPSAAPYPGAASPYPRAMPYPGASPYPSAAAPYPSAMPYPSATPYPALPYPSGGGMGMPGMPMPYAPLPTSPAPQSIYPSMPTPSAPEPSAPSREEEPSVGIQELQFTSVKVPENQNMFWMGRKATAKSTRQSSKQGDDFATLRESCVANGTMFEDPDFPASDSSLMYSRRPDRYIQWLRPGDIVDDPQFFVEGYSRFDVQQGELGDCWLLAAAANLTQDSKLFFRVIPPDQDFQENYAGIFHFKFWQYGKWVEVVIDDRLPTVNGELIYMHSTEKSEFWSALLEKAYAKLHGSYEALKGGTTCEAMEDFTGGVTEWYDIKEAPPTLFSIMTKAAERGSMMGCSLEPDPHVLEAETPQGLIRGHAYSITKVCLLDISTRNRTGKIPMIRMRNPWGNDAEWSGPWSDSSPEWRFIDDDQKEEIGLNFDRDGEFWMSFQDFLNNFDRVEICNLNPDSLTDQQKQSSRRKWEMSMFEGEWTSGVTAGGCRNFLETFWHNPQYVITLEDPDEEDDDGKCTVIVALMQKNRRSKRNVGIDCLTIGFAIYHLTDRDMEVKPQGLHFFKYRASVARSPHFINTREVCARFKLPPGHYLIVPSTFDPNEEGEFIIRVFSETMNNMEENDDEVGFGETDDRIAPALPPPTPKEEDDPQRIALKRLFDSVAGDDEEVDWSELKRILDHSMRDVMVGGEGFSKDAVRSMVAMLDKDRSGRLGFDEFEALLTDIAKWRAVFKLYDVRRSGSIDGFHLRGALNSAGYHLNNRLLNALAHRYGSREGKVPFDDFLMCAIKVKTFIETFRERDTDNSDTAFFNLDDWLERTIYS</sequence>
<proteinExistence type="inferred from homology"/>
<dbReference type="InterPro" id="IPR022682">
    <property type="entry name" value="Calpain_domain_III"/>
</dbReference>
<dbReference type="MEROPS" id="C02.015"/>
<evidence type="ECO:0000259" key="14">
    <source>
        <dbReference type="PROSITE" id="PS50203"/>
    </source>
</evidence>
<reference evidence="16 17" key="1">
    <citation type="journal article" date="2007" name="Nature">
        <title>Evolution of genes and genomes on the Drosophila phylogeny.</title>
        <authorList>
            <consortium name="Drosophila 12 Genomes Consortium"/>
            <person name="Clark A.G."/>
            <person name="Eisen M.B."/>
            <person name="Smith D.R."/>
            <person name="Bergman C.M."/>
            <person name="Oliver B."/>
            <person name="Markow T.A."/>
            <person name="Kaufman T.C."/>
            <person name="Kellis M."/>
            <person name="Gelbart W."/>
            <person name="Iyer V.N."/>
            <person name="Pollard D.A."/>
            <person name="Sackton T.B."/>
            <person name="Larracuente A.M."/>
            <person name="Singh N.D."/>
            <person name="Abad J.P."/>
            <person name="Abt D.N."/>
            <person name="Adryan B."/>
            <person name="Aguade M."/>
            <person name="Akashi H."/>
            <person name="Anderson W.W."/>
            <person name="Aquadro C.F."/>
            <person name="Ardell D.H."/>
            <person name="Arguello R."/>
            <person name="Artieri C.G."/>
            <person name="Barbash D.A."/>
            <person name="Barker D."/>
            <person name="Barsanti P."/>
            <person name="Batterham P."/>
            <person name="Batzoglou S."/>
            <person name="Begun D."/>
            <person name="Bhutkar A."/>
            <person name="Blanco E."/>
            <person name="Bosak S.A."/>
            <person name="Bradley R.K."/>
            <person name="Brand A.D."/>
            <person name="Brent M.R."/>
            <person name="Brooks A.N."/>
            <person name="Brown R.H."/>
            <person name="Butlin R.K."/>
            <person name="Caggese C."/>
            <person name="Calvi B.R."/>
            <person name="Bernardo de Carvalho A."/>
            <person name="Caspi A."/>
            <person name="Castrezana S."/>
            <person name="Celniker S.E."/>
            <person name="Chang J.L."/>
            <person name="Chapple C."/>
            <person name="Chatterji S."/>
            <person name="Chinwalla A."/>
            <person name="Civetta A."/>
            <person name="Clifton S.W."/>
            <person name="Comeron J.M."/>
            <person name="Costello J.C."/>
            <person name="Coyne J.A."/>
            <person name="Daub J."/>
            <person name="David R.G."/>
            <person name="Delcher A.L."/>
            <person name="Delehaunty K."/>
            <person name="Do C.B."/>
            <person name="Ebling H."/>
            <person name="Edwards K."/>
            <person name="Eickbush T."/>
            <person name="Evans J.D."/>
            <person name="Filipski A."/>
            <person name="Findeiss S."/>
            <person name="Freyhult E."/>
            <person name="Fulton L."/>
            <person name="Fulton R."/>
            <person name="Garcia A.C."/>
            <person name="Gardiner A."/>
            <person name="Garfield D.A."/>
            <person name="Garvin B.E."/>
            <person name="Gibson G."/>
            <person name="Gilbert D."/>
            <person name="Gnerre S."/>
            <person name="Godfrey J."/>
            <person name="Good R."/>
            <person name="Gotea V."/>
            <person name="Gravely B."/>
            <person name="Greenberg A.J."/>
            <person name="Griffiths-Jones S."/>
            <person name="Gross S."/>
            <person name="Guigo R."/>
            <person name="Gustafson E.A."/>
            <person name="Haerty W."/>
            <person name="Hahn M.W."/>
            <person name="Halligan D.L."/>
            <person name="Halpern A.L."/>
            <person name="Halter G.M."/>
            <person name="Han M.V."/>
            <person name="Heger A."/>
            <person name="Hillier L."/>
            <person name="Hinrichs A.S."/>
            <person name="Holmes I."/>
            <person name="Hoskins R.A."/>
            <person name="Hubisz M.J."/>
            <person name="Hultmark D."/>
            <person name="Huntley M.A."/>
            <person name="Jaffe D.B."/>
            <person name="Jagadeeshan S."/>
            <person name="Jeck W.R."/>
            <person name="Johnson J."/>
            <person name="Jones C.D."/>
            <person name="Jordan W.C."/>
            <person name="Karpen G.H."/>
            <person name="Kataoka E."/>
            <person name="Keightley P.D."/>
            <person name="Kheradpour P."/>
            <person name="Kirkness E.F."/>
            <person name="Koerich L.B."/>
            <person name="Kristiansen K."/>
            <person name="Kudrna D."/>
            <person name="Kulathinal R.J."/>
            <person name="Kumar S."/>
            <person name="Kwok R."/>
            <person name="Lander E."/>
            <person name="Langley C.H."/>
            <person name="Lapoint R."/>
            <person name="Lazzaro B.P."/>
            <person name="Lee S.J."/>
            <person name="Levesque L."/>
            <person name="Li R."/>
            <person name="Lin C.F."/>
            <person name="Lin M.F."/>
            <person name="Lindblad-Toh K."/>
            <person name="Llopart A."/>
            <person name="Long M."/>
            <person name="Low L."/>
            <person name="Lozovsky E."/>
            <person name="Lu J."/>
            <person name="Luo M."/>
            <person name="Machado C.A."/>
            <person name="Makalowski W."/>
            <person name="Marzo M."/>
            <person name="Matsuda M."/>
            <person name="Matzkin L."/>
            <person name="McAllister B."/>
            <person name="McBride C.S."/>
            <person name="McKernan B."/>
            <person name="McKernan K."/>
            <person name="Mendez-Lago M."/>
            <person name="Minx P."/>
            <person name="Mollenhauer M.U."/>
            <person name="Montooth K."/>
            <person name="Mount S.M."/>
            <person name="Mu X."/>
            <person name="Myers E."/>
            <person name="Negre B."/>
            <person name="Newfeld S."/>
            <person name="Nielsen R."/>
            <person name="Noor M.A."/>
            <person name="O'Grady P."/>
            <person name="Pachter L."/>
            <person name="Papaceit M."/>
            <person name="Parisi M.J."/>
            <person name="Parisi M."/>
            <person name="Parts L."/>
            <person name="Pedersen J.S."/>
            <person name="Pesole G."/>
            <person name="Phillippy A.M."/>
            <person name="Ponting C.P."/>
            <person name="Pop M."/>
            <person name="Porcelli D."/>
            <person name="Powell J.R."/>
            <person name="Prohaska S."/>
            <person name="Pruitt K."/>
            <person name="Puig M."/>
            <person name="Quesneville H."/>
            <person name="Ram K.R."/>
            <person name="Rand D."/>
            <person name="Rasmussen M.D."/>
            <person name="Reed L.K."/>
            <person name="Reenan R."/>
            <person name="Reily A."/>
            <person name="Remington K.A."/>
            <person name="Rieger T.T."/>
            <person name="Ritchie M.G."/>
            <person name="Robin C."/>
            <person name="Rogers Y.H."/>
            <person name="Rohde C."/>
            <person name="Rozas J."/>
            <person name="Rubenfield M.J."/>
            <person name="Ruiz A."/>
            <person name="Russo S."/>
            <person name="Salzberg S.L."/>
            <person name="Sanchez-Gracia A."/>
            <person name="Saranga D.J."/>
            <person name="Sato H."/>
            <person name="Schaeffer S.W."/>
            <person name="Schatz M.C."/>
            <person name="Schlenke T."/>
            <person name="Schwartz R."/>
            <person name="Segarra C."/>
            <person name="Singh R.S."/>
            <person name="Sirot L."/>
            <person name="Sirota M."/>
            <person name="Sisneros N.B."/>
            <person name="Smith C.D."/>
            <person name="Smith T.F."/>
            <person name="Spieth J."/>
            <person name="Stage D.E."/>
            <person name="Stark A."/>
            <person name="Stephan W."/>
            <person name="Strausberg R.L."/>
            <person name="Strempel S."/>
            <person name="Sturgill D."/>
            <person name="Sutton G."/>
            <person name="Sutton G.G."/>
            <person name="Tao W."/>
            <person name="Teichmann S."/>
            <person name="Tobari Y.N."/>
            <person name="Tomimura Y."/>
            <person name="Tsolas J.M."/>
            <person name="Valente V.L."/>
            <person name="Venter E."/>
            <person name="Venter J.C."/>
            <person name="Vicario S."/>
            <person name="Vieira F.G."/>
            <person name="Vilella A.J."/>
            <person name="Villasante A."/>
            <person name="Walenz B."/>
            <person name="Wang J."/>
            <person name="Wasserman M."/>
            <person name="Watts T."/>
            <person name="Wilson D."/>
            <person name="Wilson R.K."/>
            <person name="Wing R.A."/>
            <person name="Wolfner M.F."/>
            <person name="Wong A."/>
            <person name="Wong G.K."/>
            <person name="Wu C.I."/>
            <person name="Wu G."/>
            <person name="Yamamoto D."/>
            <person name="Yang H.P."/>
            <person name="Yang S.P."/>
            <person name="Yorke J.A."/>
            <person name="Yoshida K."/>
            <person name="Zdobnov E."/>
            <person name="Zhang P."/>
            <person name="Zhang Y."/>
            <person name="Zimin A.V."/>
            <person name="Baldwin J."/>
            <person name="Abdouelleil A."/>
            <person name="Abdulkadir J."/>
            <person name="Abebe A."/>
            <person name="Abera B."/>
            <person name="Abreu J."/>
            <person name="Acer S.C."/>
            <person name="Aftuck L."/>
            <person name="Alexander A."/>
            <person name="An P."/>
            <person name="Anderson E."/>
            <person name="Anderson S."/>
            <person name="Arachi H."/>
            <person name="Azer M."/>
            <person name="Bachantsang P."/>
            <person name="Barry A."/>
            <person name="Bayul T."/>
            <person name="Berlin A."/>
            <person name="Bessette D."/>
            <person name="Bloom T."/>
            <person name="Blye J."/>
            <person name="Boguslavskiy L."/>
            <person name="Bonnet C."/>
            <person name="Boukhgalter B."/>
            <person name="Bourzgui I."/>
            <person name="Brown A."/>
            <person name="Cahill P."/>
            <person name="Channer S."/>
            <person name="Cheshatsang Y."/>
            <person name="Chuda L."/>
            <person name="Citroen M."/>
            <person name="Collymore A."/>
            <person name="Cooke P."/>
            <person name="Costello M."/>
            <person name="D'Aco K."/>
            <person name="Daza R."/>
            <person name="De Haan G."/>
            <person name="DeGray S."/>
            <person name="DeMaso C."/>
            <person name="Dhargay N."/>
            <person name="Dooley K."/>
            <person name="Dooley E."/>
            <person name="Doricent M."/>
            <person name="Dorje P."/>
            <person name="Dorjee K."/>
            <person name="Dupes A."/>
            <person name="Elong R."/>
            <person name="Falk J."/>
            <person name="Farina A."/>
            <person name="Faro S."/>
            <person name="Ferguson D."/>
            <person name="Fisher S."/>
            <person name="Foley C.D."/>
            <person name="Franke A."/>
            <person name="Friedrich D."/>
            <person name="Gadbois L."/>
            <person name="Gearin G."/>
            <person name="Gearin C.R."/>
            <person name="Giannoukos G."/>
            <person name="Goode T."/>
            <person name="Graham J."/>
            <person name="Grandbois E."/>
            <person name="Grewal S."/>
            <person name="Gyaltsen K."/>
            <person name="Hafez N."/>
            <person name="Hagos B."/>
            <person name="Hall J."/>
            <person name="Henson C."/>
            <person name="Hollinger A."/>
            <person name="Honan T."/>
            <person name="Huard M.D."/>
            <person name="Hughes L."/>
            <person name="Hurhula B."/>
            <person name="Husby M.E."/>
            <person name="Kamat A."/>
            <person name="Kanga B."/>
            <person name="Kashin S."/>
            <person name="Khazanovich D."/>
            <person name="Kisner P."/>
            <person name="Lance K."/>
            <person name="Lara M."/>
            <person name="Lee W."/>
            <person name="Lennon N."/>
            <person name="Letendre F."/>
            <person name="LeVine R."/>
            <person name="Lipovsky A."/>
            <person name="Liu X."/>
            <person name="Liu J."/>
            <person name="Liu S."/>
            <person name="Lokyitsang T."/>
            <person name="Lokyitsang Y."/>
            <person name="Lubonja R."/>
            <person name="Lui A."/>
            <person name="MacDonald P."/>
            <person name="Magnisalis V."/>
            <person name="Maru K."/>
            <person name="Matthews C."/>
            <person name="McCusker W."/>
            <person name="McDonough S."/>
            <person name="Mehta T."/>
            <person name="Meldrim J."/>
            <person name="Meneus L."/>
            <person name="Mihai O."/>
            <person name="Mihalev A."/>
            <person name="Mihova T."/>
            <person name="Mittelman R."/>
            <person name="Mlenga V."/>
            <person name="Montmayeur A."/>
            <person name="Mulrain L."/>
            <person name="Navidi A."/>
            <person name="Naylor J."/>
            <person name="Negash T."/>
            <person name="Nguyen T."/>
            <person name="Nguyen N."/>
            <person name="Nicol R."/>
            <person name="Norbu C."/>
            <person name="Norbu N."/>
            <person name="Novod N."/>
            <person name="O'Neill B."/>
            <person name="Osman S."/>
            <person name="Markiewicz E."/>
            <person name="Oyono O.L."/>
            <person name="Patti C."/>
            <person name="Phunkhang P."/>
            <person name="Pierre F."/>
            <person name="Priest M."/>
            <person name="Raghuraman S."/>
            <person name="Rege F."/>
            <person name="Reyes R."/>
            <person name="Rise C."/>
            <person name="Rogov P."/>
            <person name="Ross K."/>
            <person name="Ryan E."/>
            <person name="Settipalli S."/>
            <person name="Shea T."/>
            <person name="Sherpa N."/>
            <person name="Shi L."/>
            <person name="Shih D."/>
            <person name="Sparrow T."/>
            <person name="Spaulding J."/>
            <person name="Stalker J."/>
            <person name="Stange-Thomann N."/>
            <person name="Stavropoulos S."/>
            <person name="Stone C."/>
            <person name="Strader C."/>
            <person name="Tesfaye S."/>
            <person name="Thomson T."/>
            <person name="Thoulutsang Y."/>
            <person name="Thoulutsang D."/>
            <person name="Topham K."/>
            <person name="Topping I."/>
            <person name="Tsamla T."/>
            <person name="Vassiliev H."/>
            <person name="Vo A."/>
            <person name="Wangchuk T."/>
            <person name="Wangdi T."/>
            <person name="Weiand M."/>
            <person name="Wilkinson J."/>
            <person name="Wilson A."/>
            <person name="Yadav S."/>
            <person name="Young G."/>
            <person name="Yu Q."/>
            <person name="Zembek L."/>
            <person name="Zhong D."/>
            <person name="Zimmer A."/>
            <person name="Zwirko Z."/>
            <person name="Jaffe D.B."/>
            <person name="Alvarez P."/>
            <person name="Brockman W."/>
            <person name="Butler J."/>
            <person name="Chin C."/>
            <person name="Gnerre S."/>
            <person name="Grabherr M."/>
            <person name="Kleber M."/>
            <person name="Mauceli E."/>
            <person name="MacCallum I."/>
        </authorList>
    </citation>
    <scope>NUCLEOTIDE SEQUENCE [LARGE SCALE GENOMIC DNA]</scope>
    <source>
        <strain evidence="17">Tucson 15287-2541.00</strain>
    </source>
</reference>
<feature type="region of interest" description="Disordered" evidence="13">
    <location>
        <begin position="74"/>
        <end position="98"/>
    </location>
</feature>
<dbReference type="SUPFAM" id="SSF47473">
    <property type="entry name" value="EF-hand"/>
    <property type="match status" value="1"/>
</dbReference>
<accession>B4J2T4</accession>
<dbReference type="KEGG" id="dgr:6557017"/>
<evidence type="ECO:0000256" key="8">
    <source>
        <dbReference type="ARBA" id="ARBA00022807"/>
    </source>
</evidence>
<name>B4J2T4_DROGR</name>
<dbReference type="PROSITE" id="PS50222">
    <property type="entry name" value="EF_HAND_2"/>
    <property type="match status" value="1"/>
</dbReference>
<comment type="similarity">
    <text evidence="2">Belongs to the peptidase C2 family.</text>
</comment>
<dbReference type="SMART" id="SM00054">
    <property type="entry name" value="EFh"/>
    <property type="match status" value="2"/>
</dbReference>
<dbReference type="PRINTS" id="PR00704">
    <property type="entry name" value="CALPAIN"/>
</dbReference>
<dbReference type="InterPro" id="IPR011992">
    <property type="entry name" value="EF-hand-dom_pair"/>
</dbReference>
<protein>
    <submittedName>
        <fullName evidence="16">GH16049</fullName>
    </submittedName>
</protein>
<dbReference type="Proteomes" id="UP000001070">
    <property type="component" value="Unassembled WGS sequence"/>
</dbReference>
<dbReference type="HOGENOM" id="CLU_010982_2_0_1"/>
<dbReference type="CDD" id="cd16196">
    <property type="entry name" value="EFh_PEF_CalpA_B"/>
    <property type="match status" value="1"/>
</dbReference>
<dbReference type="PROSITE" id="PS50203">
    <property type="entry name" value="CALPAIN_CAT"/>
    <property type="match status" value="1"/>
</dbReference>
<evidence type="ECO:0000256" key="10">
    <source>
        <dbReference type="ARBA" id="ARBA00022837"/>
    </source>
</evidence>
<dbReference type="AlphaFoldDB" id="B4J2T4"/>
<dbReference type="PhylomeDB" id="B4J2T4"/>
<dbReference type="InterPro" id="IPR001300">
    <property type="entry name" value="Peptidase_C2_calpain_cat"/>
</dbReference>